<organism evidence="2 3">
    <name type="scientific">Pseudomonas putida</name>
    <name type="common">Arthrobacter siderocapsulatus</name>
    <dbReference type="NCBI Taxonomy" id="303"/>
    <lineage>
        <taxon>Bacteria</taxon>
        <taxon>Pseudomonadati</taxon>
        <taxon>Pseudomonadota</taxon>
        <taxon>Gammaproteobacteria</taxon>
        <taxon>Pseudomonadales</taxon>
        <taxon>Pseudomonadaceae</taxon>
        <taxon>Pseudomonas</taxon>
    </lineage>
</organism>
<gene>
    <name evidence="2" type="ORF">NCTC7914_04488</name>
</gene>
<sequence length="80" mass="8896">MTAAKYKGDQSGTPRRNMFTIAPGIQPSYAIEQATKLMDCARHLNITGVMIGNRQMIWASYHLSAMVKALLEEIELNLKG</sequence>
<dbReference type="EMBL" id="UGUY01000001">
    <property type="protein sequence ID" value="SUD70333.1"/>
    <property type="molecule type" value="Genomic_DNA"/>
</dbReference>
<reference evidence="2 3" key="1">
    <citation type="submission" date="2018-06" db="EMBL/GenBank/DDBJ databases">
        <authorList>
            <consortium name="Pathogen Informatics"/>
            <person name="Doyle S."/>
        </authorList>
    </citation>
    <scope>NUCLEOTIDE SEQUENCE [LARGE SCALE GENOMIC DNA]</scope>
    <source>
        <strain evidence="2 3">NCTC7914</strain>
    </source>
</reference>
<dbReference type="Pfam" id="PF11275">
    <property type="entry name" value="DUF3077"/>
    <property type="match status" value="1"/>
</dbReference>
<evidence type="ECO:0000313" key="2">
    <source>
        <dbReference type="EMBL" id="SUD70333.1"/>
    </source>
</evidence>
<proteinExistence type="predicted"/>
<dbReference type="AlphaFoldDB" id="A0A379KQM5"/>
<dbReference type="Proteomes" id="UP000254602">
    <property type="component" value="Unassembled WGS sequence"/>
</dbReference>
<accession>A0A379KQM5</accession>
<protein>
    <submittedName>
        <fullName evidence="2">Protein of uncharacterized function (DUF3077)</fullName>
    </submittedName>
</protein>
<dbReference type="InterPro" id="IPR021427">
    <property type="entry name" value="DUF3077"/>
</dbReference>
<name>A0A379KQM5_PSEPU</name>
<feature type="region of interest" description="Disordered" evidence="1">
    <location>
        <begin position="1"/>
        <end position="20"/>
    </location>
</feature>
<dbReference type="RefSeq" id="WP_115275246.1">
    <property type="nucleotide sequence ID" value="NZ_JBJDNM010000001.1"/>
</dbReference>
<evidence type="ECO:0000256" key="1">
    <source>
        <dbReference type="SAM" id="MobiDB-lite"/>
    </source>
</evidence>
<evidence type="ECO:0000313" key="3">
    <source>
        <dbReference type="Proteomes" id="UP000254602"/>
    </source>
</evidence>